<dbReference type="GeneID" id="140011024"/>
<dbReference type="SUPFAM" id="SSF56112">
    <property type="entry name" value="Protein kinase-like (PK-like)"/>
    <property type="match status" value="1"/>
</dbReference>
<feature type="compositionally biased region" description="Basic and acidic residues" evidence="12">
    <location>
        <begin position="380"/>
        <end position="396"/>
    </location>
</feature>
<evidence type="ECO:0000256" key="8">
    <source>
        <dbReference type="ARBA" id="ARBA00023136"/>
    </source>
</evidence>
<keyword evidence="3 11" id="KW-0723">Serine/threonine-protein kinase</keyword>
<keyword evidence="8" id="KW-0472">Membrane</keyword>
<evidence type="ECO:0000256" key="4">
    <source>
        <dbReference type="ARBA" id="ARBA00022679"/>
    </source>
</evidence>
<accession>A0ABM4V5Z1</accession>
<feature type="region of interest" description="Disordered" evidence="12">
    <location>
        <begin position="376"/>
        <end position="396"/>
    </location>
</feature>
<dbReference type="InterPro" id="IPR017441">
    <property type="entry name" value="Protein_kinase_ATP_BS"/>
</dbReference>
<dbReference type="InterPro" id="IPR008271">
    <property type="entry name" value="Ser/Thr_kinase_AS"/>
</dbReference>
<sequence>MGLCSCFGCRKEGVSMMMDKQPADTKRELEFHEDEDAALASTLIPASSSSVKMPETLEPTLKRGASLDSCHVQNCNTTFSYRELASATKNFRRECLIGEGGFGSIYKGKIDSTGQVVAIKKLDPSGLQGSKEFLVEVLMLSLLHHPNLVDLVGFCAEGEQRLLVYELLPLGSLEYQLHDLPPDMQPLDWNTRMKIAAGIAEGLDYLHNQADPPVIHRDLKSSNILLGEGFHPKLSDFGLAKFGPPKDKSHVSTRVMGTQGYCAPEYYDTGKLTTKSDIYCFGIVLLEIITGRRAVDTTGEHGNQKLLEWARPLLKDRKNLRQLADQKLQGQFSDYVLRQAIDIALMCLQDNPQSRPSIQDLVSATKYLATQKFGRHAAHATRDGKRNDGRVSREEGKQELITAVQGAEDASPELNTFTSNKDQERAQAIAEAKQWGESWRAKMQLCRQIESDDL</sequence>
<evidence type="ECO:0000313" key="15">
    <source>
        <dbReference type="RefSeq" id="XP_071914951.1"/>
    </source>
</evidence>
<keyword evidence="6 15" id="KW-0418">Kinase</keyword>
<keyword evidence="2" id="KW-1003">Cell membrane</keyword>
<keyword evidence="14" id="KW-1185">Reference proteome</keyword>
<feature type="binding site" evidence="10">
    <location>
        <position position="121"/>
    </location>
    <ligand>
        <name>ATP</name>
        <dbReference type="ChEBI" id="CHEBI:30616"/>
    </ligand>
</feature>
<evidence type="ECO:0000256" key="5">
    <source>
        <dbReference type="ARBA" id="ARBA00022741"/>
    </source>
</evidence>
<evidence type="ECO:0000256" key="11">
    <source>
        <dbReference type="RuleBase" id="RU000304"/>
    </source>
</evidence>
<keyword evidence="9" id="KW-0449">Lipoprotein</keyword>
<evidence type="ECO:0000313" key="14">
    <source>
        <dbReference type="Proteomes" id="UP001652660"/>
    </source>
</evidence>
<dbReference type="SMART" id="SM00220">
    <property type="entry name" value="S_TKc"/>
    <property type="match status" value="1"/>
</dbReference>
<evidence type="ECO:0000256" key="12">
    <source>
        <dbReference type="SAM" id="MobiDB-lite"/>
    </source>
</evidence>
<dbReference type="CDD" id="cd14066">
    <property type="entry name" value="STKc_IRAK"/>
    <property type="match status" value="1"/>
</dbReference>
<comment type="similarity">
    <text evidence="11">Belongs to the protein kinase superfamily.</text>
</comment>
<dbReference type="InterPro" id="IPR000719">
    <property type="entry name" value="Prot_kinase_dom"/>
</dbReference>
<evidence type="ECO:0000259" key="13">
    <source>
        <dbReference type="PROSITE" id="PS50011"/>
    </source>
</evidence>
<dbReference type="PANTHER" id="PTHR47985:SF81">
    <property type="entry name" value="SERINE_THREONINE-PROTEIN KINASE CDL1-LIKE"/>
    <property type="match status" value="1"/>
</dbReference>
<dbReference type="Gene3D" id="1.10.510.10">
    <property type="entry name" value="Transferase(Phosphotransferase) domain 1"/>
    <property type="match status" value="1"/>
</dbReference>
<dbReference type="Pfam" id="PF00069">
    <property type="entry name" value="Pkinase"/>
    <property type="match status" value="1"/>
</dbReference>
<dbReference type="PROSITE" id="PS50011">
    <property type="entry name" value="PROTEIN_KINASE_DOM"/>
    <property type="match status" value="1"/>
</dbReference>
<dbReference type="PANTHER" id="PTHR47985">
    <property type="entry name" value="OS07G0668900 PROTEIN"/>
    <property type="match status" value="1"/>
</dbReference>
<organism evidence="14 15">
    <name type="scientific">Coffea arabica</name>
    <name type="common">Arabian coffee</name>
    <dbReference type="NCBI Taxonomy" id="13443"/>
    <lineage>
        <taxon>Eukaryota</taxon>
        <taxon>Viridiplantae</taxon>
        <taxon>Streptophyta</taxon>
        <taxon>Embryophyta</taxon>
        <taxon>Tracheophyta</taxon>
        <taxon>Spermatophyta</taxon>
        <taxon>Magnoliopsida</taxon>
        <taxon>eudicotyledons</taxon>
        <taxon>Gunneridae</taxon>
        <taxon>Pentapetalae</taxon>
        <taxon>asterids</taxon>
        <taxon>lamiids</taxon>
        <taxon>Gentianales</taxon>
        <taxon>Rubiaceae</taxon>
        <taxon>Ixoroideae</taxon>
        <taxon>Gardenieae complex</taxon>
        <taxon>Bertiereae - Coffeeae clade</taxon>
        <taxon>Coffeeae</taxon>
        <taxon>Coffea</taxon>
    </lineage>
</organism>
<evidence type="ECO:0000256" key="7">
    <source>
        <dbReference type="ARBA" id="ARBA00022840"/>
    </source>
</evidence>
<comment type="subcellular location">
    <subcellularLocation>
        <location evidence="1">Cell membrane</location>
        <topology evidence="1">Lipid-anchor</topology>
    </subcellularLocation>
</comment>
<dbReference type="InterPro" id="IPR011009">
    <property type="entry name" value="Kinase-like_dom_sf"/>
</dbReference>
<keyword evidence="7 10" id="KW-0067">ATP-binding</keyword>
<reference evidence="15" key="1">
    <citation type="submission" date="2025-08" db="UniProtKB">
        <authorList>
            <consortium name="RefSeq"/>
        </authorList>
    </citation>
    <scope>IDENTIFICATION</scope>
    <source>
        <tissue evidence="15">Leaves</tissue>
    </source>
</reference>
<evidence type="ECO:0000256" key="9">
    <source>
        <dbReference type="ARBA" id="ARBA00023288"/>
    </source>
</evidence>
<name>A0ABM4V5Z1_COFAR</name>
<keyword evidence="5 10" id="KW-0547">Nucleotide-binding</keyword>
<dbReference type="PROSITE" id="PS00108">
    <property type="entry name" value="PROTEIN_KINASE_ST"/>
    <property type="match status" value="1"/>
</dbReference>
<evidence type="ECO:0000256" key="2">
    <source>
        <dbReference type="ARBA" id="ARBA00022475"/>
    </source>
</evidence>
<dbReference type="Proteomes" id="UP001652660">
    <property type="component" value="Chromosome 7e"/>
</dbReference>
<dbReference type="RefSeq" id="XP_071914951.1">
    <property type="nucleotide sequence ID" value="XM_072058850.1"/>
</dbReference>
<dbReference type="GO" id="GO:0016301">
    <property type="term" value="F:kinase activity"/>
    <property type="evidence" value="ECO:0007669"/>
    <property type="project" value="UniProtKB-KW"/>
</dbReference>
<evidence type="ECO:0000256" key="6">
    <source>
        <dbReference type="ARBA" id="ARBA00022777"/>
    </source>
</evidence>
<keyword evidence="4" id="KW-0808">Transferase</keyword>
<evidence type="ECO:0000256" key="3">
    <source>
        <dbReference type="ARBA" id="ARBA00022527"/>
    </source>
</evidence>
<evidence type="ECO:0000256" key="1">
    <source>
        <dbReference type="ARBA" id="ARBA00004193"/>
    </source>
</evidence>
<dbReference type="PROSITE" id="PS00107">
    <property type="entry name" value="PROTEIN_KINASE_ATP"/>
    <property type="match status" value="1"/>
</dbReference>
<gene>
    <name evidence="15" type="primary">LOC140011024</name>
</gene>
<proteinExistence type="inferred from homology"/>
<dbReference type="Gene3D" id="3.30.200.20">
    <property type="entry name" value="Phosphorylase Kinase, domain 1"/>
    <property type="match status" value="1"/>
</dbReference>
<evidence type="ECO:0000256" key="10">
    <source>
        <dbReference type="PROSITE-ProRule" id="PRU10141"/>
    </source>
</evidence>
<protein>
    <submittedName>
        <fullName evidence="15">Probable serine/threonine-protein kinase PBL7</fullName>
    </submittedName>
</protein>
<feature type="domain" description="Protein kinase" evidence="13">
    <location>
        <begin position="91"/>
        <end position="368"/>
    </location>
</feature>